<dbReference type="PROSITE" id="PS00718">
    <property type="entry name" value="SIGMA54_2"/>
    <property type="match status" value="1"/>
</dbReference>
<dbReference type="PANTHER" id="PTHR32248">
    <property type="entry name" value="RNA POLYMERASE SIGMA-54 FACTOR"/>
    <property type="match status" value="1"/>
</dbReference>
<dbReference type="GO" id="GO:0000428">
    <property type="term" value="C:DNA-directed RNA polymerase complex"/>
    <property type="evidence" value="ECO:0007669"/>
    <property type="project" value="UniProtKB-KW"/>
</dbReference>
<evidence type="ECO:0000256" key="1">
    <source>
        <dbReference type="ARBA" id="ARBA00008798"/>
    </source>
</evidence>
<name>J4V4M8_9GAMM</name>
<evidence type="ECO:0000256" key="4">
    <source>
        <dbReference type="ARBA" id="ARBA00022679"/>
    </source>
</evidence>
<evidence type="ECO:0000256" key="9">
    <source>
        <dbReference type="ARBA" id="ARBA00023163"/>
    </source>
</evidence>
<evidence type="ECO:0000256" key="3">
    <source>
        <dbReference type="ARBA" id="ARBA00022478"/>
    </source>
</evidence>
<dbReference type="EMBL" id="JH611165">
    <property type="protein sequence ID" value="EJP73462.1"/>
    <property type="molecule type" value="Genomic_DNA"/>
</dbReference>
<dbReference type="Gene3D" id="1.10.10.1330">
    <property type="entry name" value="RNA polymerase sigma-54 factor, core-binding domain"/>
    <property type="match status" value="1"/>
</dbReference>
<dbReference type="PROSITE" id="PS50044">
    <property type="entry name" value="SIGMA54_3"/>
    <property type="match status" value="1"/>
</dbReference>
<dbReference type="AlphaFoldDB" id="J4V4M8"/>
<protein>
    <recommendedName>
        <fullName evidence="2 10">RNA polymerase sigma-54 factor</fullName>
    </recommendedName>
</protein>
<evidence type="ECO:0000256" key="10">
    <source>
        <dbReference type="PIRNR" id="PIRNR000774"/>
    </source>
</evidence>
<keyword evidence="4 10" id="KW-0808">Transferase</keyword>
<dbReference type="InterPro" id="IPR038709">
    <property type="entry name" value="RpoN_core-bd_sf"/>
</dbReference>
<evidence type="ECO:0000256" key="8">
    <source>
        <dbReference type="ARBA" id="ARBA00023125"/>
    </source>
</evidence>
<dbReference type="InterPro" id="IPR007634">
    <property type="entry name" value="RNA_pol_sigma_54_DNA-bd"/>
</dbReference>
<sequence>MAISLVKEFKLKQKLSLTPQLKKSIDLLQLSRFELINKIEKEIVENPFIEKDESSFNDRSIADFNEFDFNVAATESLRDSLINQINEININKDEQEIALTIIDSLDETGCLTDGIDIVDEMLGYKYAENLIEGVLINIIQQLDPAGVGFRDFKECIFLQIKRNPASEEELVITEKLLYELNVDDFDIALKKLSDQGYSAEQVSSVIEKIKNSNLSPGLEFKKSDYVYPDLKIKMLEDNYELSFLNDNFPKITIDESLVEATKKELKSKKNDAINEKIKEARWLMSSITKRNDTVYKVGEIILNKQISYLMDNPLNINPLSNKEIAEELKLHPSTISRILRSKYIDTPKGIIPLKSFLFNSVSKTRKVTSIQLMDTIKNIIKEEKKPKSDNQISKELNKMGYGLSRRTIAKYRKKLNIPSSRNR</sequence>
<keyword evidence="5 10" id="KW-0548">Nucleotidyltransferase</keyword>
<dbReference type="NCBIfam" id="TIGR02395">
    <property type="entry name" value="rpoN_sigma"/>
    <property type="match status" value="1"/>
</dbReference>
<dbReference type="GO" id="GO:0006352">
    <property type="term" value="P:DNA-templated transcription initiation"/>
    <property type="evidence" value="ECO:0007669"/>
    <property type="project" value="InterPro"/>
</dbReference>
<evidence type="ECO:0000256" key="2">
    <source>
        <dbReference type="ARBA" id="ARBA00019942"/>
    </source>
</evidence>
<dbReference type="GO" id="GO:0003677">
    <property type="term" value="F:DNA binding"/>
    <property type="evidence" value="ECO:0007669"/>
    <property type="project" value="UniProtKB-KW"/>
</dbReference>
<dbReference type="Pfam" id="PF04552">
    <property type="entry name" value="Sigma54_DBD"/>
    <property type="match status" value="1"/>
</dbReference>
<keyword evidence="6 10" id="KW-0805">Transcription regulation</keyword>
<dbReference type="Proteomes" id="UP000010116">
    <property type="component" value="Unassembled WGS sequence"/>
</dbReference>
<feature type="domain" description="RNA polymerase sigma factor 54 DNA-binding" evidence="11">
    <location>
        <begin position="272"/>
        <end position="423"/>
    </location>
</feature>
<keyword evidence="7 10" id="KW-0731">Sigma factor</keyword>
<dbReference type="PANTHER" id="PTHR32248:SF4">
    <property type="entry name" value="RNA POLYMERASE SIGMA-54 FACTOR"/>
    <property type="match status" value="1"/>
</dbReference>
<dbReference type="GO" id="GO:0016779">
    <property type="term" value="F:nucleotidyltransferase activity"/>
    <property type="evidence" value="ECO:0007669"/>
    <property type="project" value="UniProtKB-KW"/>
</dbReference>
<evidence type="ECO:0000313" key="14">
    <source>
        <dbReference type="Proteomes" id="UP000010116"/>
    </source>
</evidence>
<evidence type="ECO:0000256" key="5">
    <source>
        <dbReference type="ARBA" id="ARBA00022695"/>
    </source>
</evidence>
<dbReference type="GO" id="GO:0001216">
    <property type="term" value="F:DNA-binding transcription activator activity"/>
    <property type="evidence" value="ECO:0007669"/>
    <property type="project" value="InterPro"/>
</dbReference>
<reference evidence="13 14" key="1">
    <citation type="journal article" date="2012" name="ISME J.">
        <title>Genomic insights to SAR86, an abundant and uncultivated marine bacterial lineage.</title>
        <authorList>
            <person name="Dupont C.L."/>
            <person name="Rusch D.B."/>
            <person name="Yooseph S."/>
            <person name="Lombardo M.J."/>
            <person name="Richter R.A."/>
            <person name="Valas R."/>
            <person name="Novotny M."/>
            <person name="Yee-Greenbaum J."/>
            <person name="Selengut J.D."/>
            <person name="Haft D.H."/>
            <person name="Halpern A.L."/>
            <person name="Lasken R.S."/>
            <person name="Nealson K."/>
            <person name="Friedman R."/>
            <person name="Venter J.C."/>
        </authorList>
    </citation>
    <scope>NUCLEOTIDE SEQUENCE [LARGE SCALE GENOMIC DNA]</scope>
</reference>
<dbReference type="Pfam" id="PF00309">
    <property type="entry name" value="Sigma54_AID"/>
    <property type="match status" value="1"/>
</dbReference>
<dbReference type="GO" id="GO:0016987">
    <property type="term" value="F:sigma factor activity"/>
    <property type="evidence" value="ECO:0007669"/>
    <property type="project" value="UniProtKB-KW"/>
</dbReference>
<keyword evidence="8 10" id="KW-0238">DNA-binding</keyword>
<comment type="function">
    <text evidence="10">Sigma factors are initiation factors that promote the attachment of RNA polymerase to specific initiation sites and are then released.</text>
</comment>
<evidence type="ECO:0000256" key="7">
    <source>
        <dbReference type="ARBA" id="ARBA00023082"/>
    </source>
</evidence>
<evidence type="ECO:0000259" key="12">
    <source>
        <dbReference type="Pfam" id="PF04963"/>
    </source>
</evidence>
<dbReference type="PRINTS" id="PR00045">
    <property type="entry name" value="SIGMA54FCT"/>
</dbReference>
<keyword evidence="3 10" id="KW-0240">DNA-directed RNA polymerase</keyword>
<gene>
    <name evidence="13" type="primary">rpoN</name>
    <name evidence="13" type="ORF">NT02SARS_0301</name>
</gene>
<evidence type="ECO:0000313" key="13">
    <source>
        <dbReference type="EMBL" id="EJP73462.1"/>
    </source>
</evidence>
<accession>J4V4M8</accession>
<dbReference type="InterPro" id="IPR007046">
    <property type="entry name" value="RNA_pol_sigma_54_core-bd"/>
</dbReference>
<feature type="domain" description="RNA polymerase sigma factor 54 core-binding" evidence="12">
    <location>
        <begin position="70"/>
        <end position="255"/>
    </location>
</feature>
<comment type="similarity">
    <text evidence="1 10">Belongs to the sigma-54 factor family.</text>
</comment>
<organism evidence="13 14">
    <name type="scientific">SAR86 cluster bacterium SAR86B</name>
    <dbReference type="NCBI Taxonomy" id="1123867"/>
    <lineage>
        <taxon>Bacteria</taxon>
        <taxon>Pseudomonadati</taxon>
        <taxon>Pseudomonadota</taxon>
        <taxon>Gammaproteobacteria</taxon>
        <taxon>SAR86 cluster</taxon>
    </lineage>
</organism>
<evidence type="ECO:0000256" key="6">
    <source>
        <dbReference type="ARBA" id="ARBA00023015"/>
    </source>
</evidence>
<dbReference type="HOGENOM" id="CLU_020569_0_1_6"/>
<dbReference type="Gene3D" id="1.10.10.60">
    <property type="entry name" value="Homeodomain-like"/>
    <property type="match status" value="1"/>
</dbReference>
<dbReference type="PIRSF" id="PIRSF000774">
    <property type="entry name" value="RpoN"/>
    <property type="match status" value="1"/>
</dbReference>
<dbReference type="InterPro" id="IPR000394">
    <property type="entry name" value="RNA_pol_sigma_54"/>
</dbReference>
<dbReference type="Pfam" id="PF04963">
    <property type="entry name" value="Sigma54_CBD"/>
    <property type="match status" value="1"/>
</dbReference>
<evidence type="ECO:0000259" key="11">
    <source>
        <dbReference type="Pfam" id="PF04552"/>
    </source>
</evidence>
<keyword evidence="9 10" id="KW-0804">Transcription</keyword>
<proteinExistence type="inferred from homology"/>